<evidence type="ECO:0000313" key="2">
    <source>
        <dbReference type="EMBL" id="MBB6390431.1"/>
    </source>
</evidence>
<evidence type="ECO:0000313" key="3">
    <source>
        <dbReference type="Proteomes" id="UP000537775"/>
    </source>
</evidence>
<dbReference type="InterPro" id="IPR026278">
    <property type="entry name" value="KhtT"/>
</dbReference>
<sequence>MSVHVERAELPGIGTRHDIETEEGRRLSVVTFREGGREISVADEGDPDRAAETVALTDEEATALSEVLGGSVIMTQIAGLREQVAGLSTKQITLRADSPYAGRPLGDTRARTLTRCSIVAIVRDAGVIPAPAPDDVLHVGDTLVSVGTSEGLQKLADIVDGV</sequence>
<comment type="caution">
    <text evidence="2">The sequence shown here is derived from an EMBL/GenBank/DDBJ whole genome shotgun (WGS) entry which is preliminary data.</text>
</comment>
<dbReference type="PANTHER" id="PTHR30445">
    <property type="entry name" value="K(+)_H(+) ANTIPORTER SUBUNIT KHTT"/>
    <property type="match status" value="1"/>
</dbReference>
<dbReference type="PROSITE" id="PS51202">
    <property type="entry name" value="RCK_C"/>
    <property type="match status" value="1"/>
</dbReference>
<dbReference type="Proteomes" id="UP000537775">
    <property type="component" value="Unassembled WGS sequence"/>
</dbReference>
<dbReference type="InterPro" id="IPR058776">
    <property type="entry name" value="KhtT-like_N"/>
</dbReference>
<proteinExistence type="predicted"/>
<gene>
    <name evidence="2" type="ORF">HD594_000744</name>
</gene>
<dbReference type="Gene3D" id="3.30.70.1450">
    <property type="entry name" value="Regulator of K+ conductance, C-terminal domain"/>
    <property type="match status" value="1"/>
</dbReference>
<evidence type="ECO:0000259" key="1">
    <source>
        <dbReference type="PROSITE" id="PS51202"/>
    </source>
</evidence>
<dbReference type="GO" id="GO:0008324">
    <property type="term" value="F:monoatomic cation transmembrane transporter activity"/>
    <property type="evidence" value="ECO:0007669"/>
    <property type="project" value="InterPro"/>
</dbReference>
<dbReference type="GO" id="GO:0006813">
    <property type="term" value="P:potassium ion transport"/>
    <property type="evidence" value="ECO:0007669"/>
    <property type="project" value="InterPro"/>
</dbReference>
<name>A0A7X0FNX7_9MICO</name>
<dbReference type="AlphaFoldDB" id="A0A7X0FNX7"/>
<dbReference type="EMBL" id="JACHML010000001">
    <property type="protein sequence ID" value="MBB6390431.1"/>
    <property type="molecule type" value="Genomic_DNA"/>
</dbReference>
<organism evidence="2 3">
    <name type="scientific">Microbacterium thalassium</name>
    <dbReference type="NCBI Taxonomy" id="362649"/>
    <lineage>
        <taxon>Bacteria</taxon>
        <taxon>Bacillati</taxon>
        <taxon>Actinomycetota</taxon>
        <taxon>Actinomycetes</taxon>
        <taxon>Micrococcales</taxon>
        <taxon>Microbacteriaceae</taxon>
        <taxon>Microbacterium</taxon>
    </lineage>
</organism>
<dbReference type="SUPFAM" id="SSF116726">
    <property type="entry name" value="TrkA C-terminal domain-like"/>
    <property type="match status" value="1"/>
</dbReference>
<dbReference type="InterPro" id="IPR006037">
    <property type="entry name" value="RCK_C"/>
</dbReference>
<reference evidence="2 3" key="1">
    <citation type="submission" date="2020-08" db="EMBL/GenBank/DDBJ databases">
        <title>Sequencing the genomes of 1000 actinobacteria strains.</title>
        <authorList>
            <person name="Klenk H.-P."/>
        </authorList>
    </citation>
    <scope>NUCLEOTIDE SEQUENCE [LARGE SCALE GENOMIC DNA]</scope>
    <source>
        <strain evidence="2 3">DSM 12511</strain>
    </source>
</reference>
<dbReference type="Pfam" id="PF25991">
    <property type="entry name" value="KhtT_N"/>
    <property type="match status" value="1"/>
</dbReference>
<feature type="domain" description="RCK C-terminal" evidence="1">
    <location>
        <begin position="77"/>
        <end position="161"/>
    </location>
</feature>
<accession>A0A7X0FNX7</accession>
<dbReference type="InterPro" id="IPR036721">
    <property type="entry name" value="RCK_C_sf"/>
</dbReference>
<dbReference type="PANTHER" id="PTHR30445:SF8">
    <property type="entry name" value="K(+)_H(+) ANTIPORTER SUBUNIT KHTT"/>
    <property type="match status" value="1"/>
</dbReference>
<dbReference type="InterPro" id="IPR050144">
    <property type="entry name" value="AAE_transporter"/>
</dbReference>
<dbReference type="Pfam" id="PF02080">
    <property type="entry name" value="TrkA_C"/>
    <property type="match status" value="1"/>
</dbReference>
<keyword evidence="3" id="KW-1185">Reference proteome</keyword>
<protein>
    <submittedName>
        <fullName evidence="2">TrkA domain protein</fullName>
    </submittedName>
</protein>
<dbReference type="PIRSF" id="PIRSF005028">
    <property type="entry name" value="KhtT"/>
    <property type="match status" value="1"/>
</dbReference>
<dbReference type="RefSeq" id="WP_184749680.1">
    <property type="nucleotide sequence ID" value="NZ_BAAAJR010000003.1"/>
</dbReference>